<protein>
    <recommendedName>
        <fullName evidence="1">FKB95-like N-terminal Kelch domain-containing protein</fullName>
    </recommendedName>
</protein>
<gene>
    <name evidence="2" type="ORF">MERR_LOCUS10763</name>
</gene>
<name>A0A6D2I219_9BRAS</name>
<accession>A0A6D2I219</accession>
<comment type="caution">
    <text evidence="2">The sequence shown here is derived from an EMBL/GenBank/DDBJ whole genome shotgun (WGS) entry which is preliminary data.</text>
</comment>
<dbReference type="OrthoDB" id="1099573at2759"/>
<dbReference type="InterPro" id="IPR057499">
    <property type="entry name" value="Kelch_FKB95"/>
</dbReference>
<organism evidence="2 3">
    <name type="scientific">Microthlaspi erraticum</name>
    <dbReference type="NCBI Taxonomy" id="1685480"/>
    <lineage>
        <taxon>Eukaryota</taxon>
        <taxon>Viridiplantae</taxon>
        <taxon>Streptophyta</taxon>
        <taxon>Embryophyta</taxon>
        <taxon>Tracheophyta</taxon>
        <taxon>Spermatophyta</taxon>
        <taxon>Magnoliopsida</taxon>
        <taxon>eudicotyledons</taxon>
        <taxon>Gunneridae</taxon>
        <taxon>Pentapetalae</taxon>
        <taxon>rosids</taxon>
        <taxon>malvids</taxon>
        <taxon>Brassicales</taxon>
        <taxon>Brassicaceae</taxon>
        <taxon>Coluteocarpeae</taxon>
        <taxon>Microthlaspi</taxon>
    </lineage>
</organism>
<evidence type="ECO:0000259" key="1">
    <source>
        <dbReference type="Pfam" id="PF25210"/>
    </source>
</evidence>
<dbReference type="AlphaFoldDB" id="A0A6D2I219"/>
<sequence length="100" mass="11695">MTIRTRFIRSYDSEKKCWGVVNGVEELLAMRRGFGWWKTASYGGKLVLLHSQVKHVGLTYFAEISLERNQQREVWGKVEWCDEVVIGERIYILKTLAVMV</sequence>
<evidence type="ECO:0000313" key="3">
    <source>
        <dbReference type="Proteomes" id="UP000467841"/>
    </source>
</evidence>
<dbReference type="Proteomes" id="UP000467841">
    <property type="component" value="Unassembled WGS sequence"/>
</dbReference>
<dbReference type="EMBL" id="CACVBM020000788">
    <property type="protein sequence ID" value="CAA7023528.1"/>
    <property type="molecule type" value="Genomic_DNA"/>
</dbReference>
<keyword evidence="3" id="KW-1185">Reference proteome</keyword>
<reference evidence="2" key="1">
    <citation type="submission" date="2020-01" db="EMBL/GenBank/DDBJ databases">
        <authorList>
            <person name="Mishra B."/>
        </authorList>
    </citation>
    <scope>NUCLEOTIDE SEQUENCE [LARGE SCALE GENOMIC DNA]</scope>
</reference>
<feature type="domain" description="FKB95-like N-terminal Kelch" evidence="1">
    <location>
        <begin position="4"/>
        <end position="85"/>
    </location>
</feature>
<dbReference type="Pfam" id="PF25210">
    <property type="entry name" value="Kelch_FKB95"/>
    <property type="match status" value="1"/>
</dbReference>
<evidence type="ECO:0000313" key="2">
    <source>
        <dbReference type="EMBL" id="CAA7023528.1"/>
    </source>
</evidence>
<proteinExistence type="predicted"/>